<evidence type="ECO:0000256" key="2">
    <source>
        <dbReference type="ARBA" id="ARBA00005692"/>
    </source>
</evidence>
<keyword evidence="8" id="KW-1185">Reference proteome</keyword>
<dbReference type="GO" id="GO:0016020">
    <property type="term" value="C:membrane"/>
    <property type="evidence" value="ECO:0007669"/>
    <property type="project" value="UniProtKB-SubCell"/>
</dbReference>
<organism evidence="7 8">
    <name type="scientific">Ditylenchus destructor</name>
    <dbReference type="NCBI Taxonomy" id="166010"/>
    <lineage>
        <taxon>Eukaryota</taxon>
        <taxon>Metazoa</taxon>
        <taxon>Ecdysozoa</taxon>
        <taxon>Nematoda</taxon>
        <taxon>Chromadorea</taxon>
        <taxon>Rhabditida</taxon>
        <taxon>Tylenchina</taxon>
        <taxon>Tylenchomorpha</taxon>
        <taxon>Sphaerularioidea</taxon>
        <taxon>Anguinidae</taxon>
        <taxon>Anguininae</taxon>
        <taxon>Ditylenchus</taxon>
    </lineage>
</organism>
<reference evidence="7" key="1">
    <citation type="submission" date="2022-01" db="EMBL/GenBank/DDBJ databases">
        <title>Genome Sequence Resource for Two Populations of Ditylenchus destructor, the Migratory Endoparasitic Phytonematode.</title>
        <authorList>
            <person name="Zhang H."/>
            <person name="Lin R."/>
            <person name="Xie B."/>
        </authorList>
    </citation>
    <scope>NUCLEOTIDE SEQUENCE</scope>
    <source>
        <strain evidence="7">BazhouSP</strain>
    </source>
</reference>
<feature type="transmembrane region" description="Helical" evidence="6">
    <location>
        <begin position="128"/>
        <end position="149"/>
    </location>
</feature>
<dbReference type="PANTHER" id="PTHR31552">
    <property type="entry name" value="SERPENTINE RECEPTOR CLASS GAMMA"/>
    <property type="match status" value="1"/>
</dbReference>
<feature type="transmembrane region" description="Helical" evidence="6">
    <location>
        <begin position="227"/>
        <end position="251"/>
    </location>
</feature>
<feature type="transmembrane region" description="Helical" evidence="6">
    <location>
        <begin position="12"/>
        <end position="38"/>
    </location>
</feature>
<dbReference type="Proteomes" id="UP001201812">
    <property type="component" value="Unassembled WGS sequence"/>
</dbReference>
<keyword evidence="3 6" id="KW-0812">Transmembrane</keyword>
<dbReference type="AlphaFoldDB" id="A0AAD4QZP9"/>
<dbReference type="GO" id="GO:0007606">
    <property type="term" value="P:sensory perception of chemical stimulus"/>
    <property type="evidence" value="ECO:0007669"/>
    <property type="project" value="UniProtKB-UniRule"/>
</dbReference>
<comment type="subcellular location">
    <subcellularLocation>
        <location evidence="1">Membrane</location>
        <topology evidence="1">Multi-pass membrane protein</topology>
    </subcellularLocation>
</comment>
<name>A0AAD4QZP9_9BILA</name>
<dbReference type="Gene3D" id="1.20.1070.10">
    <property type="entry name" value="Rhodopsin 7-helix transmembrane proteins"/>
    <property type="match status" value="1"/>
</dbReference>
<comment type="similarity">
    <text evidence="2 6">Belongs to the nematode receptor-like protein srg family.</text>
</comment>
<evidence type="ECO:0000256" key="1">
    <source>
        <dbReference type="ARBA" id="ARBA00004141"/>
    </source>
</evidence>
<dbReference type="GO" id="GO:0004888">
    <property type="term" value="F:transmembrane signaling receptor activity"/>
    <property type="evidence" value="ECO:0007669"/>
    <property type="project" value="InterPro"/>
</dbReference>
<proteinExistence type="inferred from homology"/>
<comment type="caution">
    <text evidence="7">The sequence shown here is derived from an EMBL/GenBank/DDBJ whole genome shotgun (WGS) entry which is preliminary data.</text>
</comment>
<dbReference type="InterPro" id="IPR000609">
    <property type="entry name" value="7TM_GPCR_serpentine_rcpt_Srg"/>
</dbReference>
<feature type="transmembrane region" description="Helical" evidence="6">
    <location>
        <begin position="271"/>
        <end position="290"/>
    </location>
</feature>
<evidence type="ECO:0000256" key="6">
    <source>
        <dbReference type="RuleBase" id="RU280813"/>
    </source>
</evidence>
<sequence length="342" mass="39480">MGAALSQNSYPPIILSFIISVPSVILYLLEVCIMLICYRNFRSAFFRLFIARSICNFLFYFCASLPARFGRIGLFREFFESLPPVLLGFTMFFGHYTFHADNLSTVFILINRITLILFPISHTKIWKYFLPASLLIIFLAPLPFTAPLLSYDYFVRMQNDNWTFTFDFHRDPEKQYLKSVYISGVSGFLFCGICGVLNFLTIFIYRRTTKTVYAHHNRSQDNVESRLTLYAFITFAAQFVMSLLMIILYISSTSAVPFLYNTVFLAVANQFVWIGDLCNIVFPAWSLLWASSKVREATAKFLRISRFRFCVGKISVEQQPIILLHTQGRSRTQTVSSTQCCT</sequence>
<dbReference type="EMBL" id="JAKKPZ010000051">
    <property type="protein sequence ID" value="KAI1706063.1"/>
    <property type="molecule type" value="Genomic_DNA"/>
</dbReference>
<evidence type="ECO:0000313" key="8">
    <source>
        <dbReference type="Proteomes" id="UP001201812"/>
    </source>
</evidence>
<gene>
    <name evidence="7" type="ORF">DdX_13294</name>
</gene>
<evidence type="ECO:0000256" key="5">
    <source>
        <dbReference type="ARBA" id="ARBA00023136"/>
    </source>
</evidence>
<evidence type="ECO:0000313" key="7">
    <source>
        <dbReference type="EMBL" id="KAI1706063.1"/>
    </source>
</evidence>
<dbReference type="PANTHER" id="PTHR31552:SF8">
    <property type="entry name" value="SERPENTINE RECEPTOR CLASS GAMMA"/>
    <property type="match status" value="1"/>
</dbReference>
<dbReference type="Pfam" id="PF02118">
    <property type="entry name" value="Srg"/>
    <property type="match status" value="1"/>
</dbReference>
<feature type="transmembrane region" description="Helical" evidence="6">
    <location>
        <begin position="44"/>
        <end position="66"/>
    </location>
</feature>
<keyword evidence="4 6" id="KW-1133">Transmembrane helix</keyword>
<dbReference type="SUPFAM" id="SSF81321">
    <property type="entry name" value="Family A G protein-coupled receptor-like"/>
    <property type="match status" value="1"/>
</dbReference>
<evidence type="ECO:0000256" key="3">
    <source>
        <dbReference type="ARBA" id="ARBA00022692"/>
    </source>
</evidence>
<evidence type="ECO:0000256" key="4">
    <source>
        <dbReference type="ARBA" id="ARBA00022989"/>
    </source>
</evidence>
<protein>
    <recommendedName>
        <fullName evidence="6">Serpentine receptor class gamma</fullName>
    </recommendedName>
</protein>
<feature type="transmembrane region" description="Helical" evidence="6">
    <location>
        <begin position="78"/>
        <end position="97"/>
    </location>
</feature>
<keyword evidence="5 6" id="KW-0472">Membrane</keyword>
<feature type="transmembrane region" description="Helical" evidence="6">
    <location>
        <begin position="180"/>
        <end position="206"/>
    </location>
</feature>
<accession>A0AAD4QZP9</accession>